<organism evidence="2 3">
    <name type="scientific">Coleophoma crateriformis</name>
    <dbReference type="NCBI Taxonomy" id="565419"/>
    <lineage>
        <taxon>Eukaryota</taxon>
        <taxon>Fungi</taxon>
        <taxon>Dikarya</taxon>
        <taxon>Ascomycota</taxon>
        <taxon>Pezizomycotina</taxon>
        <taxon>Leotiomycetes</taxon>
        <taxon>Helotiales</taxon>
        <taxon>Dermateaceae</taxon>
        <taxon>Coleophoma</taxon>
    </lineage>
</organism>
<feature type="compositionally biased region" description="Gly residues" evidence="1">
    <location>
        <begin position="24"/>
        <end position="33"/>
    </location>
</feature>
<dbReference type="PANTHER" id="PTHR34693:SF1">
    <property type="entry name" value="PROTEIN PAR32"/>
    <property type="match status" value="1"/>
</dbReference>
<evidence type="ECO:0000256" key="1">
    <source>
        <dbReference type="SAM" id="MobiDB-lite"/>
    </source>
</evidence>
<feature type="compositionally biased region" description="Low complexity" evidence="1">
    <location>
        <begin position="10"/>
        <end position="23"/>
    </location>
</feature>
<accession>A0A3D8R3J5</accession>
<dbReference type="InterPro" id="IPR053203">
    <property type="entry name" value="Cisplatin_resist-associated"/>
</dbReference>
<evidence type="ECO:0000313" key="3">
    <source>
        <dbReference type="Proteomes" id="UP000256328"/>
    </source>
</evidence>
<feature type="compositionally biased region" description="Polar residues" evidence="1">
    <location>
        <begin position="36"/>
        <end position="51"/>
    </location>
</feature>
<sequence>MSAAIPSALTQQRRSTSSTRTGGISHGRGGAGNMGHTPSDSQLPELSTPTLKSEMYTTGRGGSGNMAKNTDPLEARRAQDVEAVMRRDDGAEVRSVGRGGVANVWKGSEEERKREGSAEREKGLAELGKEWLMGKNKGKA</sequence>
<keyword evidence="3" id="KW-1185">Reference proteome</keyword>
<dbReference type="OrthoDB" id="3063476at2759"/>
<protein>
    <submittedName>
        <fullName evidence="2">Uncharacterized protein</fullName>
    </submittedName>
</protein>
<reference evidence="2 3" key="1">
    <citation type="journal article" date="2018" name="IMA Fungus">
        <title>IMA Genome-F 9: Draft genome sequence of Annulohypoxylon stygium, Aspergillus mulundensis, Berkeleyomyces basicola (syn. Thielaviopsis basicola), Ceratocystis smalleyi, two Cercospora beticola strains, Coleophoma cylindrospora, Fusarium fracticaudum, Phialophora cf. hyalina, and Morchella septimelata.</title>
        <authorList>
            <person name="Wingfield B.D."/>
            <person name="Bills G.F."/>
            <person name="Dong Y."/>
            <person name="Huang W."/>
            <person name="Nel W.J."/>
            <person name="Swalarsk-Parry B.S."/>
            <person name="Vaghefi N."/>
            <person name="Wilken P.M."/>
            <person name="An Z."/>
            <person name="de Beer Z.W."/>
            <person name="De Vos L."/>
            <person name="Chen L."/>
            <person name="Duong T.A."/>
            <person name="Gao Y."/>
            <person name="Hammerbacher A."/>
            <person name="Kikkert J.R."/>
            <person name="Li Y."/>
            <person name="Li H."/>
            <person name="Li K."/>
            <person name="Li Q."/>
            <person name="Liu X."/>
            <person name="Ma X."/>
            <person name="Naidoo K."/>
            <person name="Pethybridge S.J."/>
            <person name="Sun J."/>
            <person name="Steenkamp E.T."/>
            <person name="van der Nest M.A."/>
            <person name="van Wyk S."/>
            <person name="Wingfield M.J."/>
            <person name="Xiong C."/>
            <person name="Yue Q."/>
            <person name="Zhang X."/>
        </authorList>
    </citation>
    <scope>NUCLEOTIDE SEQUENCE [LARGE SCALE GENOMIC DNA]</scope>
    <source>
        <strain evidence="2 3">BP5796</strain>
    </source>
</reference>
<dbReference type="PANTHER" id="PTHR34693">
    <property type="entry name" value="PROTEIN PAR32"/>
    <property type="match status" value="1"/>
</dbReference>
<dbReference type="Pfam" id="PF12223">
    <property type="entry name" value="DUF3602"/>
    <property type="match status" value="1"/>
</dbReference>
<dbReference type="Proteomes" id="UP000256328">
    <property type="component" value="Unassembled WGS sequence"/>
</dbReference>
<name>A0A3D8R3J5_9HELO</name>
<dbReference type="EMBL" id="PDLN01000013">
    <property type="protein sequence ID" value="RDW68556.1"/>
    <property type="molecule type" value="Genomic_DNA"/>
</dbReference>
<dbReference type="InterPro" id="IPR022024">
    <property type="entry name" value="DUF3602"/>
</dbReference>
<dbReference type="AlphaFoldDB" id="A0A3D8R3J5"/>
<proteinExistence type="predicted"/>
<evidence type="ECO:0000313" key="2">
    <source>
        <dbReference type="EMBL" id="RDW68556.1"/>
    </source>
</evidence>
<gene>
    <name evidence="2" type="ORF">BP5796_09213</name>
</gene>
<comment type="caution">
    <text evidence="2">The sequence shown here is derived from an EMBL/GenBank/DDBJ whole genome shotgun (WGS) entry which is preliminary data.</text>
</comment>
<feature type="region of interest" description="Disordered" evidence="1">
    <location>
        <begin position="1"/>
        <end position="75"/>
    </location>
</feature>